<evidence type="ECO:0000313" key="1">
    <source>
        <dbReference type="EMBL" id="CEG03965.1"/>
    </source>
</evidence>
<reference evidence="1" key="1">
    <citation type="submission" date="2013-05" db="EMBL/GenBank/DDBJ databases">
        <title>Draft genome sequences of six wheat associated Fusarium spp. isolates.</title>
        <authorList>
            <person name="Moolhuijzen P.M."/>
            <person name="Manners J.M."/>
            <person name="Wilcox S."/>
            <person name="Bellgard M.I."/>
            <person name="Gardiner D.M."/>
        </authorList>
    </citation>
    <scope>NUCLEOTIDE SEQUENCE</scope>
    <source>
        <strain evidence="1">CS5907</strain>
    </source>
</reference>
<name>A0A090ME51_9HYPO</name>
<dbReference type="EMBL" id="CBMG010003596">
    <property type="protein sequence ID" value="CEG03965.1"/>
    <property type="molecule type" value="Genomic_DNA"/>
</dbReference>
<sequence length="101" mass="12279">MVRRIGRRFDERINWTPRRSIKELISKYRRAELTSDLERSRKIKWKLTSRELAFDIQQGNIPQKPRGLLTRRPRRSVLITSRHLDFIRASDTVLKTVWPYF</sequence>
<protein>
    <submittedName>
        <fullName evidence="1">WGS project CBMG000000000 data, contig CS5907-c003624</fullName>
    </submittedName>
</protein>
<proteinExistence type="predicted"/>
<dbReference type="AlphaFoldDB" id="A0A090ME51"/>
<comment type="caution">
    <text evidence="1">The sequence shown here is derived from an EMBL/GenBank/DDBJ whole genome shotgun (WGS) entry which is preliminary data.</text>
</comment>
<gene>
    <name evidence="1" type="ORF">BN851_0147920</name>
</gene>
<organism evidence="1">
    <name type="scientific">Fusarium acuminatum CS5907</name>
    <dbReference type="NCBI Taxonomy" id="1318461"/>
    <lineage>
        <taxon>Eukaryota</taxon>
        <taxon>Fungi</taxon>
        <taxon>Dikarya</taxon>
        <taxon>Ascomycota</taxon>
        <taxon>Pezizomycotina</taxon>
        <taxon>Sordariomycetes</taxon>
        <taxon>Hypocreomycetidae</taxon>
        <taxon>Hypocreales</taxon>
        <taxon>Nectriaceae</taxon>
        <taxon>Fusarium</taxon>
        <taxon>Fusarium tricinctum species complex</taxon>
    </lineage>
</organism>
<accession>A0A090ME51</accession>